<evidence type="ECO:0000313" key="3">
    <source>
        <dbReference type="Proteomes" id="UP000037035"/>
    </source>
</evidence>
<comment type="caution">
    <text evidence="2">The sequence shown here is derived from an EMBL/GenBank/DDBJ whole genome shotgun (WGS) entry which is preliminary data.</text>
</comment>
<dbReference type="InterPro" id="IPR005162">
    <property type="entry name" value="Retrotrans_gag_dom"/>
</dbReference>
<reference evidence="2 3" key="1">
    <citation type="submission" date="2015-08" db="EMBL/GenBank/DDBJ databases">
        <title>Next Generation Sequencing and Analysis of the Genome of Puccinia sorghi L Schw, the Causal Agent of Maize Common Rust.</title>
        <authorList>
            <person name="Rochi L."/>
            <person name="Burguener G."/>
            <person name="Darino M."/>
            <person name="Turjanski A."/>
            <person name="Kreff E."/>
            <person name="Dieguez M.J."/>
            <person name="Sacco F."/>
        </authorList>
    </citation>
    <scope>NUCLEOTIDE SEQUENCE [LARGE SCALE GENOMIC DNA]</scope>
    <source>
        <strain evidence="2 3">RO10H11247</strain>
    </source>
</reference>
<name>A0A0L6VN07_9BASI</name>
<dbReference type="AlphaFoldDB" id="A0A0L6VN07"/>
<dbReference type="Pfam" id="PF03732">
    <property type="entry name" value="Retrotrans_gag"/>
    <property type="match status" value="1"/>
</dbReference>
<dbReference type="OrthoDB" id="4847360at2759"/>
<feature type="non-terminal residue" evidence="2">
    <location>
        <position position="1"/>
    </location>
</feature>
<protein>
    <recommendedName>
        <fullName evidence="1">Retrotransposon gag domain-containing protein</fullName>
    </recommendedName>
</protein>
<proteinExistence type="predicted"/>
<keyword evidence="3" id="KW-1185">Reference proteome</keyword>
<dbReference type="Proteomes" id="UP000037035">
    <property type="component" value="Unassembled WGS sequence"/>
</dbReference>
<accession>A0A0L6VN07</accession>
<evidence type="ECO:0000313" key="2">
    <source>
        <dbReference type="EMBL" id="KNZ61495.1"/>
    </source>
</evidence>
<dbReference type="EMBL" id="LAVV01004369">
    <property type="protein sequence ID" value="KNZ61495.1"/>
    <property type="molecule type" value="Genomic_DNA"/>
</dbReference>
<feature type="domain" description="Retrotransposon gag" evidence="1">
    <location>
        <begin position="4"/>
        <end position="91"/>
    </location>
</feature>
<sequence>KVLYAASYLGSRASQWFEPYLDLLKNQSPSCLINNWDRFEQQLFTLFRDPNEVQNTEFELNSLSMKDNRKASTYIAQFRTLQSRVDWNDAAFAFHF</sequence>
<evidence type="ECO:0000259" key="1">
    <source>
        <dbReference type="Pfam" id="PF03732"/>
    </source>
</evidence>
<dbReference type="VEuPathDB" id="FungiDB:VP01_13933g1"/>
<organism evidence="2 3">
    <name type="scientific">Puccinia sorghi</name>
    <dbReference type="NCBI Taxonomy" id="27349"/>
    <lineage>
        <taxon>Eukaryota</taxon>
        <taxon>Fungi</taxon>
        <taxon>Dikarya</taxon>
        <taxon>Basidiomycota</taxon>
        <taxon>Pucciniomycotina</taxon>
        <taxon>Pucciniomycetes</taxon>
        <taxon>Pucciniales</taxon>
        <taxon>Pucciniaceae</taxon>
        <taxon>Puccinia</taxon>
    </lineage>
</organism>
<gene>
    <name evidence="2" type="ORF">VP01_13933g1</name>
</gene>